<protein>
    <submittedName>
        <fullName evidence="2">DUF5957 family protein</fullName>
    </submittedName>
</protein>
<dbReference type="RefSeq" id="WP_343984855.1">
    <property type="nucleotide sequence ID" value="NZ_BAAAJG010000025.1"/>
</dbReference>
<gene>
    <name evidence="2" type="ORF">ACFSCY_05635</name>
</gene>
<accession>A0ABW4FE06</accession>
<comment type="caution">
    <text evidence="2">The sequence shown here is derived from an EMBL/GenBank/DDBJ whole genome shotgun (WGS) entry which is preliminary data.</text>
</comment>
<evidence type="ECO:0000256" key="1">
    <source>
        <dbReference type="SAM" id="Phobius"/>
    </source>
</evidence>
<feature type="transmembrane region" description="Helical" evidence="1">
    <location>
        <begin position="38"/>
        <end position="58"/>
    </location>
</feature>
<keyword evidence="3" id="KW-1185">Reference proteome</keyword>
<dbReference type="Pfam" id="PF19382">
    <property type="entry name" value="DUF5957"/>
    <property type="match status" value="1"/>
</dbReference>
<dbReference type="EMBL" id="JBHUCP010000003">
    <property type="protein sequence ID" value="MFD1528915.1"/>
    <property type="molecule type" value="Genomic_DNA"/>
</dbReference>
<evidence type="ECO:0000313" key="2">
    <source>
        <dbReference type="EMBL" id="MFD1528915.1"/>
    </source>
</evidence>
<reference evidence="3" key="1">
    <citation type="journal article" date="2019" name="Int. J. Syst. Evol. Microbiol.">
        <title>The Global Catalogue of Microorganisms (GCM) 10K type strain sequencing project: providing services to taxonomists for standard genome sequencing and annotation.</title>
        <authorList>
            <consortium name="The Broad Institute Genomics Platform"/>
            <consortium name="The Broad Institute Genome Sequencing Center for Infectious Disease"/>
            <person name="Wu L."/>
            <person name="Ma J."/>
        </authorList>
    </citation>
    <scope>NUCLEOTIDE SEQUENCE [LARGE SCALE GENOMIC DNA]</scope>
    <source>
        <strain evidence="3">JCM 12165</strain>
    </source>
</reference>
<keyword evidence="1" id="KW-1133">Transmembrane helix</keyword>
<dbReference type="InterPro" id="IPR046001">
    <property type="entry name" value="DUF5957"/>
</dbReference>
<keyword evidence="1" id="KW-0812">Transmembrane</keyword>
<evidence type="ECO:0000313" key="3">
    <source>
        <dbReference type="Proteomes" id="UP001597145"/>
    </source>
</evidence>
<dbReference type="Proteomes" id="UP001597145">
    <property type="component" value="Unassembled WGS sequence"/>
</dbReference>
<sequence length="70" mass="7297">MRVAGALVLGVTCGALAGFALSEVVAVLGLLLFDRPTGLRYLPAVLGVAGGVIALVVVRREARHDREDVR</sequence>
<proteinExistence type="predicted"/>
<name>A0ABW4FE06_9PSEU</name>
<keyword evidence="1" id="KW-0472">Membrane</keyword>
<organism evidence="2 3">
    <name type="scientific">Pseudonocardia aurantiaca</name>
    <dbReference type="NCBI Taxonomy" id="75290"/>
    <lineage>
        <taxon>Bacteria</taxon>
        <taxon>Bacillati</taxon>
        <taxon>Actinomycetota</taxon>
        <taxon>Actinomycetes</taxon>
        <taxon>Pseudonocardiales</taxon>
        <taxon>Pseudonocardiaceae</taxon>
        <taxon>Pseudonocardia</taxon>
    </lineage>
</organism>